<organism evidence="1">
    <name type="scientific">marine sediment metagenome</name>
    <dbReference type="NCBI Taxonomy" id="412755"/>
    <lineage>
        <taxon>unclassified sequences</taxon>
        <taxon>metagenomes</taxon>
        <taxon>ecological metagenomes</taxon>
    </lineage>
</organism>
<reference evidence="1" key="1">
    <citation type="journal article" date="2015" name="Nature">
        <title>Complex archaea that bridge the gap between prokaryotes and eukaryotes.</title>
        <authorList>
            <person name="Spang A."/>
            <person name="Saw J.H."/>
            <person name="Jorgensen S.L."/>
            <person name="Zaremba-Niedzwiedzka K."/>
            <person name="Martijn J."/>
            <person name="Lind A.E."/>
            <person name="van Eijk R."/>
            <person name="Schleper C."/>
            <person name="Guy L."/>
            <person name="Ettema T.J."/>
        </authorList>
    </citation>
    <scope>NUCLEOTIDE SEQUENCE</scope>
</reference>
<protein>
    <submittedName>
        <fullName evidence="1">Uncharacterized protein</fullName>
    </submittedName>
</protein>
<proteinExistence type="predicted"/>
<feature type="non-terminal residue" evidence="1">
    <location>
        <position position="87"/>
    </location>
</feature>
<dbReference type="AlphaFoldDB" id="A0A0F9SUG2"/>
<name>A0A0F9SUG2_9ZZZZ</name>
<accession>A0A0F9SUG2</accession>
<dbReference type="EMBL" id="LAZR01002227">
    <property type="protein sequence ID" value="KKN32803.1"/>
    <property type="molecule type" value="Genomic_DNA"/>
</dbReference>
<evidence type="ECO:0000313" key="1">
    <source>
        <dbReference type="EMBL" id="KKN32803.1"/>
    </source>
</evidence>
<comment type="caution">
    <text evidence="1">The sequence shown here is derived from an EMBL/GenBank/DDBJ whole genome shotgun (WGS) entry which is preliminary data.</text>
</comment>
<gene>
    <name evidence="1" type="ORF">LCGC14_0809940</name>
</gene>
<sequence length="87" mass="9626">MSNKTLIEKVADQLRNGSIVRVGFGQHARTLDVACVTTTVARARWLISAARRQIGAEDLFFLSGAGFSIKEYNERTGVATHRRDGYV</sequence>